<proteinExistence type="predicted"/>
<accession>A0A346CLI7</accession>
<protein>
    <submittedName>
        <fullName evidence="1">Glycosyltransferase</fullName>
    </submittedName>
</protein>
<dbReference type="SUPFAM" id="SSF53448">
    <property type="entry name" value="Nucleotide-diphospho-sugar transferases"/>
    <property type="match status" value="1"/>
</dbReference>
<evidence type="ECO:0000313" key="1">
    <source>
        <dbReference type="EMBL" id="AXL96461.1"/>
    </source>
</evidence>
<dbReference type="AlphaFoldDB" id="A0A346CLI7"/>
<dbReference type="Gene3D" id="3.90.550.10">
    <property type="entry name" value="Spore Coat Polysaccharide Biosynthesis Protein SpsA, Chain A"/>
    <property type="match status" value="1"/>
</dbReference>
<dbReference type="GO" id="GO:0016740">
    <property type="term" value="F:transferase activity"/>
    <property type="evidence" value="ECO:0007669"/>
    <property type="project" value="UniProtKB-KW"/>
</dbReference>
<gene>
    <name evidence="1" type="primary">gt1</name>
</gene>
<reference evidence="1" key="1">
    <citation type="submission" date="2018-06" db="EMBL/GenBank/DDBJ databases">
        <title>Development of a Molecular Serotyping Scheme and a Multiplexed Luminex-Based Array for Providencia.</title>
        <authorList>
            <person name="Du Y."/>
            <person name="Liu B."/>
        </authorList>
    </citation>
    <scope>NUCLEOTIDE SEQUENCE</scope>
</reference>
<keyword evidence="1" id="KW-0808">Transferase</keyword>
<dbReference type="InterPro" id="IPR029044">
    <property type="entry name" value="Nucleotide-diphossugar_trans"/>
</dbReference>
<dbReference type="EMBL" id="MH444268">
    <property type="protein sequence ID" value="AXL96461.1"/>
    <property type="molecule type" value="Genomic_DNA"/>
</dbReference>
<organism evidence="1">
    <name type="scientific">Providencia alcalifaciens</name>
    <dbReference type="NCBI Taxonomy" id="126385"/>
    <lineage>
        <taxon>Bacteria</taxon>
        <taxon>Pseudomonadati</taxon>
        <taxon>Pseudomonadota</taxon>
        <taxon>Gammaproteobacteria</taxon>
        <taxon>Enterobacterales</taxon>
        <taxon>Morganellaceae</taxon>
        <taxon>Providencia</taxon>
    </lineage>
</organism>
<sequence>MNQPNLAPVVLFVYGRPIHTQRTIDALLKNPESKDTDLIIYSDGPKQHNDTEKVESVREIIKKTSGFKSINLIERTENLGLAANIIDGVTKVCEEYGKVIVLEDDIVTSPFFLNFMNSALNKYQSNEKVWHISGWNYPLKNTEELPETFFWRTMNCWGWATWKDRWQYFEKDPSKLITTWNKDAIKRFNLDGIYNFWSQVEVNMNGKLNTWAIFWYATIFSHNGLCLNPTKSFVANIGNDGSGENCGNSDIYKSELSHNPIIEWPNIFLENSHAVNYIKFFYKKNQPSYMRRILSKIKRGIL</sequence>
<name>A0A346CLI7_9GAMM</name>